<dbReference type="AlphaFoldDB" id="A0A0N7KN31"/>
<proteinExistence type="predicted"/>
<sequence length="71" mass="7949">MGPTTAIGFERRRGEGWRRNNDPFARRLVPYSSLLPASPSLAALGGFGQPHDLRRLRSTPRVVVVSHNHCR</sequence>
<dbReference type="InParanoid" id="A0A0N7KN31"/>
<keyword evidence="2" id="KW-1185">Reference proteome</keyword>
<reference evidence="1 2" key="2">
    <citation type="journal article" date="2013" name="Plant Cell Physiol.">
        <title>Rice Annotation Project Database (RAP-DB): an integrative and interactive database for rice genomics.</title>
        <authorList>
            <person name="Sakai H."/>
            <person name="Lee S.S."/>
            <person name="Tanaka T."/>
            <person name="Numa H."/>
            <person name="Kim J."/>
            <person name="Kawahara Y."/>
            <person name="Wakimoto H."/>
            <person name="Yang C.C."/>
            <person name="Iwamoto M."/>
            <person name="Abe T."/>
            <person name="Yamada Y."/>
            <person name="Muto A."/>
            <person name="Inokuchi H."/>
            <person name="Ikemura T."/>
            <person name="Matsumoto T."/>
            <person name="Sasaki T."/>
            <person name="Itoh T."/>
        </authorList>
    </citation>
    <scope>NUCLEOTIDE SEQUENCE [LARGE SCALE GENOMIC DNA]</scope>
    <source>
        <strain evidence="2">cv. Nipponbare</strain>
    </source>
</reference>
<dbReference type="PaxDb" id="39947-A0A0N7KN31"/>
<reference evidence="2" key="1">
    <citation type="journal article" date="2005" name="Nature">
        <title>The map-based sequence of the rice genome.</title>
        <authorList>
            <consortium name="International rice genome sequencing project (IRGSP)"/>
            <person name="Matsumoto T."/>
            <person name="Wu J."/>
            <person name="Kanamori H."/>
            <person name="Katayose Y."/>
            <person name="Fujisawa M."/>
            <person name="Namiki N."/>
            <person name="Mizuno H."/>
            <person name="Yamamoto K."/>
            <person name="Antonio B.A."/>
            <person name="Baba T."/>
            <person name="Sakata K."/>
            <person name="Nagamura Y."/>
            <person name="Aoki H."/>
            <person name="Arikawa K."/>
            <person name="Arita K."/>
            <person name="Bito T."/>
            <person name="Chiden Y."/>
            <person name="Fujitsuka N."/>
            <person name="Fukunaka R."/>
            <person name="Hamada M."/>
            <person name="Harada C."/>
            <person name="Hayashi A."/>
            <person name="Hijishita S."/>
            <person name="Honda M."/>
            <person name="Hosokawa S."/>
            <person name="Ichikawa Y."/>
            <person name="Idonuma A."/>
            <person name="Iijima M."/>
            <person name="Ikeda M."/>
            <person name="Ikeno M."/>
            <person name="Ito K."/>
            <person name="Ito S."/>
            <person name="Ito T."/>
            <person name="Ito Y."/>
            <person name="Ito Y."/>
            <person name="Iwabuchi A."/>
            <person name="Kamiya K."/>
            <person name="Karasawa W."/>
            <person name="Kurita K."/>
            <person name="Katagiri S."/>
            <person name="Kikuta A."/>
            <person name="Kobayashi H."/>
            <person name="Kobayashi N."/>
            <person name="Machita K."/>
            <person name="Maehara T."/>
            <person name="Masukawa M."/>
            <person name="Mizubayashi T."/>
            <person name="Mukai Y."/>
            <person name="Nagasaki H."/>
            <person name="Nagata Y."/>
            <person name="Naito S."/>
            <person name="Nakashima M."/>
            <person name="Nakama Y."/>
            <person name="Nakamichi Y."/>
            <person name="Nakamura M."/>
            <person name="Meguro A."/>
            <person name="Negishi M."/>
            <person name="Ohta I."/>
            <person name="Ohta T."/>
            <person name="Okamoto M."/>
            <person name="Ono N."/>
            <person name="Saji S."/>
            <person name="Sakaguchi M."/>
            <person name="Sakai K."/>
            <person name="Shibata M."/>
            <person name="Shimokawa T."/>
            <person name="Song J."/>
            <person name="Takazaki Y."/>
            <person name="Terasawa K."/>
            <person name="Tsugane M."/>
            <person name="Tsuji K."/>
            <person name="Ueda S."/>
            <person name="Waki K."/>
            <person name="Yamagata H."/>
            <person name="Yamamoto M."/>
            <person name="Yamamoto S."/>
            <person name="Yamane H."/>
            <person name="Yoshiki S."/>
            <person name="Yoshihara R."/>
            <person name="Yukawa K."/>
            <person name="Zhong H."/>
            <person name="Yano M."/>
            <person name="Yuan Q."/>
            <person name="Ouyang S."/>
            <person name="Liu J."/>
            <person name="Jones K.M."/>
            <person name="Gansberger K."/>
            <person name="Moffat K."/>
            <person name="Hill J."/>
            <person name="Bera J."/>
            <person name="Fadrosh D."/>
            <person name="Jin S."/>
            <person name="Johri S."/>
            <person name="Kim M."/>
            <person name="Overton L."/>
            <person name="Reardon M."/>
            <person name="Tsitrin T."/>
            <person name="Vuong H."/>
            <person name="Weaver B."/>
            <person name="Ciecko A."/>
            <person name="Tallon L."/>
            <person name="Jackson J."/>
            <person name="Pai G."/>
            <person name="Aken S.V."/>
            <person name="Utterback T."/>
            <person name="Reidmuller S."/>
            <person name="Feldblyum T."/>
            <person name="Hsiao J."/>
            <person name="Zismann V."/>
            <person name="Iobst S."/>
            <person name="de Vazeille A.R."/>
            <person name="Buell C.R."/>
            <person name="Ying K."/>
            <person name="Li Y."/>
            <person name="Lu T."/>
            <person name="Huang Y."/>
            <person name="Zhao Q."/>
            <person name="Feng Q."/>
            <person name="Zhang L."/>
            <person name="Zhu J."/>
            <person name="Weng Q."/>
            <person name="Mu J."/>
            <person name="Lu Y."/>
            <person name="Fan D."/>
            <person name="Liu Y."/>
            <person name="Guan J."/>
            <person name="Zhang Y."/>
            <person name="Yu S."/>
            <person name="Liu X."/>
            <person name="Zhang Y."/>
            <person name="Hong G."/>
            <person name="Han B."/>
            <person name="Choisne N."/>
            <person name="Demange N."/>
            <person name="Orjeda G."/>
            <person name="Samain S."/>
            <person name="Cattolico L."/>
            <person name="Pelletier E."/>
            <person name="Couloux A."/>
            <person name="Segurens B."/>
            <person name="Wincker P."/>
            <person name="D'Hont A."/>
            <person name="Scarpelli C."/>
            <person name="Weissenbach J."/>
            <person name="Salanoubat M."/>
            <person name="Quetier F."/>
            <person name="Yu Y."/>
            <person name="Kim H.R."/>
            <person name="Rambo T."/>
            <person name="Currie J."/>
            <person name="Collura K."/>
            <person name="Luo M."/>
            <person name="Yang T."/>
            <person name="Ammiraju J.S.S."/>
            <person name="Engler F."/>
            <person name="Soderlund C."/>
            <person name="Wing R.A."/>
            <person name="Palmer L.E."/>
            <person name="de la Bastide M."/>
            <person name="Spiegel L."/>
            <person name="Nascimento L."/>
            <person name="Zutavern T."/>
            <person name="O'Shaughnessy A."/>
            <person name="Dike S."/>
            <person name="Dedhia N."/>
            <person name="Preston R."/>
            <person name="Balija V."/>
            <person name="McCombie W.R."/>
            <person name="Chow T."/>
            <person name="Chen H."/>
            <person name="Chung M."/>
            <person name="Chen C."/>
            <person name="Shaw J."/>
            <person name="Wu H."/>
            <person name="Hsiao K."/>
            <person name="Chao Y."/>
            <person name="Chu M."/>
            <person name="Cheng C."/>
            <person name="Hour A."/>
            <person name="Lee P."/>
            <person name="Lin S."/>
            <person name="Lin Y."/>
            <person name="Liou J."/>
            <person name="Liu S."/>
            <person name="Hsing Y."/>
            <person name="Raghuvanshi S."/>
            <person name="Mohanty A."/>
            <person name="Bharti A.K."/>
            <person name="Gaur A."/>
            <person name="Gupta V."/>
            <person name="Kumar D."/>
            <person name="Ravi V."/>
            <person name="Vij S."/>
            <person name="Kapur A."/>
            <person name="Khurana P."/>
            <person name="Khurana P."/>
            <person name="Khurana J.P."/>
            <person name="Tyagi A.K."/>
            <person name="Gaikwad K."/>
            <person name="Singh A."/>
            <person name="Dalal V."/>
            <person name="Srivastava S."/>
            <person name="Dixit A."/>
            <person name="Pal A.K."/>
            <person name="Ghazi I.A."/>
            <person name="Yadav M."/>
            <person name="Pandit A."/>
            <person name="Bhargava A."/>
            <person name="Sureshbabu K."/>
            <person name="Batra K."/>
            <person name="Sharma T.R."/>
            <person name="Mohapatra T."/>
            <person name="Singh N.K."/>
            <person name="Messing J."/>
            <person name="Nelson A.B."/>
            <person name="Fuks G."/>
            <person name="Kavchok S."/>
            <person name="Keizer G."/>
            <person name="Linton E."/>
            <person name="Llaca V."/>
            <person name="Song R."/>
            <person name="Tanyolac B."/>
            <person name="Young S."/>
            <person name="Ho-Il K."/>
            <person name="Hahn J.H."/>
            <person name="Sangsakoo G."/>
            <person name="Vanavichit A."/>
            <person name="de Mattos Luiz.A.T."/>
            <person name="Zimmer P.D."/>
            <person name="Malone G."/>
            <person name="Dellagostin O."/>
            <person name="de Oliveira A.C."/>
            <person name="Bevan M."/>
            <person name="Bancroft I."/>
            <person name="Minx P."/>
            <person name="Cordum H."/>
            <person name="Wilson R."/>
            <person name="Cheng Z."/>
            <person name="Jin W."/>
            <person name="Jiang J."/>
            <person name="Leong S.A."/>
            <person name="Iwama H."/>
            <person name="Gojobori T."/>
            <person name="Itoh T."/>
            <person name="Niimura Y."/>
            <person name="Fujii Y."/>
            <person name="Habara T."/>
            <person name="Sakai H."/>
            <person name="Sato Y."/>
            <person name="Wilson G."/>
            <person name="Kumar K."/>
            <person name="McCouch S."/>
            <person name="Juretic N."/>
            <person name="Hoen D."/>
            <person name="Wright S."/>
            <person name="Bruskiewich R."/>
            <person name="Bureau T."/>
            <person name="Miyao A."/>
            <person name="Hirochika H."/>
            <person name="Nishikawa T."/>
            <person name="Kadowaki K."/>
            <person name="Sugiura M."/>
            <person name="Burr B."/>
            <person name="Sasaki T."/>
        </authorList>
    </citation>
    <scope>NUCLEOTIDE SEQUENCE [LARGE SCALE GENOMIC DNA]</scope>
    <source>
        <strain evidence="2">cv. Nipponbare</strain>
    </source>
</reference>
<organism evidence="1 2">
    <name type="scientific">Oryza sativa subsp. japonica</name>
    <name type="common">Rice</name>
    <dbReference type="NCBI Taxonomy" id="39947"/>
    <lineage>
        <taxon>Eukaryota</taxon>
        <taxon>Viridiplantae</taxon>
        <taxon>Streptophyta</taxon>
        <taxon>Embryophyta</taxon>
        <taxon>Tracheophyta</taxon>
        <taxon>Spermatophyta</taxon>
        <taxon>Magnoliopsida</taxon>
        <taxon>Liliopsida</taxon>
        <taxon>Poales</taxon>
        <taxon>Poaceae</taxon>
        <taxon>BOP clade</taxon>
        <taxon>Oryzoideae</taxon>
        <taxon>Oryzeae</taxon>
        <taxon>Oryzinae</taxon>
        <taxon>Oryza</taxon>
        <taxon>Oryza sativa</taxon>
    </lineage>
</organism>
<protein>
    <submittedName>
        <fullName evidence="1">Os07g0197350 protein</fullName>
    </submittedName>
</protein>
<gene>
    <name evidence="1" type="ordered locus">Os07g0197350</name>
    <name evidence="1" type="ORF">OSNPB_070197350</name>
</gene>
<name>A0A0N7KN31_ORYSJ</name>
<evidence type="ECO:0000313" key="2">
    <source>
        <dbReference type="Proteomes" id="UP000059680"/>
    </source>
</evidence>
<reference evidence="1 2" key="3">
    <citation type="journal article" date="2013" name="Rice">
        <title>Improvement of the Oryza sativa Nipponbare reference genome using next generation sequence and optical map data.</title>
        <authorList>
            <person name="Kawahara Y."/>
            <person name="de la Bastide M."/>
            <person name="Hamilton J.P."/>
            <person name="Kanamori H."/>
            <person name="McCombie W.R."/>
            <person name="Ouyang S."/>
            <person name="Schwartz D.C."/>
            <person name="Tanaka T."/>
            <person name="Wu J."/>
            <person name="Zhou S."/>
            <person name="Childs K.L."/>
            <person name="Davidson R.M."/>
            <person name="Lin H."/>
            <person name="Quesada-Ocampo L."/>
            <person name="Vaillancourt B."/>
            <person name="Sakai H."/>
            <person name="Lee S.S."/>
            <person name="Kim J."/>
            <person name="Numa H."/>
            <person name="Itoh T."/>
            <person name="Buell C.R."/>
            <person name="Matsumoto T."/>
        </authorList>
    </citation>
    <scope>NUCLEOTIDE SEQUENCE [LARGE SCALE GENOMIC DNA]</scope>
    <source>
        <strain evidence="2">cv. Nipponbare</strain>
    </source>
</reference>
<accession>A0A0N7KN31</accession>
<evidence type="ECO:0000313" key="1">
    <source>
        <dbReference type="EMBL" id="BAT00482.1"/>
    </source>
</evidence>
<dbReference type="EMBL" id="AP014963">
    <property type="protein sequence ID" value="BAT00482.1"/>
    <property type="molecule type" value="Genomic_DNA"/>
</dbReference>
<dbReference type="Proteomes" id="UP000059680">
    <property type="component" value="Chromosome 7"/>
</dbReference>